<dbReference type="RefSeq" id="XP_003055368.1">
    <property type="nucleotide sequence ID" value="XM_003055322.1"/>
</dbReference>
<dbReference type="KEGG" id="mpp:MICPUCDRAFT_49916"/>
<dbReference type="GeneID" id="9680230"/>
<dbReference type="InterPro" id="IPR036249">
    <property type="entry name" value="Thioredoxin-like_sf"/>
</dbReference>
<sequence>MNALGARTPGGVTFDFSVKTHWQPVESQRAQLYASRYGKGEVFMDALGGMHFERAKSASERGTLLDACEAVGMDRDAMDAWLDGDELGDEVWASYGDAIRELGIHSIPLFIFSLEKDGGPLRQRVGKSFTHNGSGSAAAFEALFEEAYEASGLER</sequence>
<dbReference type="OrthoDB" id="1930760at2759"/>
<dbReference type="SUPFAM" id="SSF52833">
    <property type="entry name" value="Thioredoxin-like"/>
    <property type="match status" value="1"/>
</dbReference>
<dbReference type="eggNOG" id="ENOG502S8KC">
    <property type="taxonomic scope" value="Eukaryota"/>
</dbReference>
<evidence type="ECO:0000313" key="2">
    <source>
        <dbReference type="Proteomes" id="UP000001876"/>
    </source>
</evidence>
<organism evidence="2">
    <name type="scientific">Micromonas pusilla (strain CCMP1545)</name>
    <name type="common">Picoplanktonic green alga</name>
    <dbReference type="NCBI Taxonomy" id="564608"/>
    <lineage>
        <taxon>Eukaryota</taxon>
        <taxon>Viridiplantae</taxon>
        <taxon>Chlorophyta</taxon>
        <taxon>Mamiellophyceae</taxon>
        <taxon>Mamiellales</taxon>
        <taxon>Mamiellaceae</taxon>
        <taxon>Micromonas</taxon>
    </lineage>
</organism>
<dbReference type="AlphaFoldDB" id="C1MGR9"/>
<dbReference type="Gene3D" id="3.40.30.10">
    <property type="entry name" value="Glutaredoxin"/>
    <property type="match status" value="1"/>
</dbReference>
<name>C1MGR9_MICPC</name>
<evidence type="ECO:0000313" key="1">
    <source>
        <dbReference type="EMBL" id="EEH60620.1"/>
    </source>
</evidence>
<reference evidence="1 2" key="1">
    <citation type="journal article" date="2009" name="Science">
        <title>Green evolution and dynamic adaptations revealed by genomes of the marine picoeukaryotes Micromonas.</title>
        <authorList>
            <person name="Worden A.Z."/>
            <person name="Lee J.H."/>
            <person name="Mock T."/>
            <person name="Rouze P."/>
            <person name="Simmons M.P."/>
            <person name="Aerts A.L."/>
            <person name="Allen A.E."/>
            <person name="Cuvelier M.L."/>
            <person name="Derelle E."/>
            <person name="Everett M.V."/>
            <person name="Foulon E."/>
            <person name="Grimwood J."/>
            <person name="Gundlach H."/>
            <person name="Henrissat B."/>
            <person name="Napoli C."/>
            <person name="McDonald S.M."/>
            <person name="Parker M.S."/>
            <person name="Rombauts S."/>
            <person name="Salamov A."/>
            <person name="Von Dassow P."/>
            <person name="Badger J.H."/>
            <person name="Coutinho P.M."/>
            <person name="Demir E."/>
            <person name="Dubchak I."/>
            <person name="Gentemann C."/>
            <person name="Eikrem W."/>
            <person name="Gready J.E."/>
            <person name="John U."/>
            <person name="Lanier W."/>
            <person name="Lindquist E.A."/>
            <person name="Lucas S."/>
            <person name="Mayer K.F."/>
            <person name="Moreau H."/>
            <person name="Not F."/>
            <person name="Otillar R."/>
            <person name="Panaud O."/>
            <person name="Pangilinan J."/>
            <person name="Paulsen I."/>
            <person name="Piegu B."/>
            <person name="Poliakov A."/>
            <person name="Robbens S."/>
            <person name="Schmutz J."/>
            <person name="Toulza E."/>
            <person name="Wyss T."/>
            <person name="Zelensky A."/>
            <person name="Zhou K."/>
            <person name="Armbrust E.V."/>
            <person name="Bhattacharya D."/>
            <person name="Goodenough U.W."/>
            <person name="Van de Peer Y."/>
            <person name="Grigoriev I.V."/>
        </authorList>
    </citation>
    <scope>NUCLEOTIDE SEQUENCE [LARGE SCALE GENOMIC DNA]</scope>
    <source>
        <strain evidence="1 2">CCMP1545</strain>
    </source>
</reference>
<gene>
    <name evidence="1" type="ORF">MICPUCDRAFT_49916</name>
</gene>
<protein>
    <submittedName>
        <fullName evidence="1">Predicted protein</fullName>
    </submittedName>
</protein>
<dbReference type="Proteomes" id="UP000001876">
    <property type="component" value="Unassembled WGS sequence"/>
</dbReference>
<keyword evidence="2" id="KW-1185">Reference proteome</keyword>
<dbReference type="EMBL" id="GG663735">
    <property type="protein sequence ID" value="EEH60620.1"/>
    <property type="molecule type" value="Genomic_DNA"/>
</dbReference>
<proteinExistence type="predicted"/>
<accession>C1MGR9</accession>